<name>A0A1K2H9I1_9NEIS</name>
<dbReference type="STRING" id="1121279.SAMN02745887_00838"/>
<dbReference type="AlphaFoldDB" id="A0A1K2H9I1"/>
<dbReference type="InterPro" id="IPR046612">
    <property type="entry name" value="DUF6671"/>
</dbReference>
<gene>
    <name evidence="2" type="ORF">SAMN02745887_00838</name>
</gene>
<sequence length="269" mass="28658">MQAITLLSRHAKQMALTAPLAQAGYALHCYTDFDTDQLGTFCGQIPRRQHQIETAIHKAQLAAELGGTRFGLGSEGAFGPDPFIGLSAWSHELLAWWDAAQQYAVLAHSATPDTNFAHALVHGWDAARDFAQGAGFPTHALMVGTPARQILAKGLSEPDALHAQVEALLAEHGAAWLETDMRAHLNPTRMAVIGQTGFKLAAKLNSHCPACARPGHAAHRPLAGAPCRQCGTATRRAKAEIWQCPACQHEVTLALASQADPAECDACNA</sequence>
<evidence type="ECO:0000313" key="3">
    <source>
        <dbReference type="Proteomes" id="UP000186513"/>
    </source>
</evidence>
<reference evidence="2 3" key="1">
    <citation type="submission" date="2016-11" db="EMBL/GenBank/DDBJ databases">
        <authorList>
            <person name="Jaros S."/>
            <person name="Januszkiewicz K."/>
            <person name="Wedrychowicz H."/>
        </authorList>
    </citation>
    <scope>NUCLEOTIDE SEQUENCE [LARGE SCALE GENOMIC DNA]</scope>
    <source>
        <strain evidence="2 3">DSM 18899</strain>
    </source>
</reference>
<accession>A0A1K2H9I1</accession>
<evidence type="ECO:0000259" key="1">
    <source>
        <dbReference type="Pfam" id="PF20376"/>
    </source>
</evidence>
<feature type="domain" description="DUF6671" evidence="1">
    <location>
        <begin position="59"/>
        <end position="268"/>
    </location>
</feature>
<dbReference type="Pfam" id="PF20376">
    <property type="entry name" value="DUF6671"/>
    <property type="match status" value="1"/>
</dbReference>
<organism evidence="2 3">
    <name type="scientific">Chitinimonas taiwanensis DSM 18899</name>
    <dbReference type="NCBI Taxonomy" id="1121279"/>
    <lineage>
        <taxon>Bacteria</taxon>
        <taxon>Pseudomonadati</taxon>
        <taxon>Pseudomonadota</taxon>
        <taxon>Betaproteobacteria</taxon>
        <taxon>Neisseriales</taxon>
        <taxon>Chitinibacteraceae</taxon>
        <taxon>Chitinimonas</taxon>
    </lineage>
</organism>
<dbReference type="EMBL" id="FPKR01000003">
    <property type="protein sequence ID" value="SFZ73462.1"/>
    <property type="molecule type" value="Genomic_DNA"/>
</dbReference>
<keyword evidence="3" id="KW-1185">Reference proteome</keyword>
<proteinExistence type="predicted"/>
<dbReference type="Proteomes" id="UP000186513">
    <property type="component" value="Unassembled WGS sequence"/>
</dbReference>
<evidence type="ECO:0000313" key="2">
    <source>
        <dbReference type="EMBL" id="SFZ73462.1"/>
    </source>
</evidence>
<dbReference type="RefSeq" id="WP_072427385.1">
    <property type="nucleotide sequence ID" value="NZ_FPKR01000003.1"/>
</dbReference>
<dbReference type="OrthoDB" id="9793837at2"/>
<protein>
    <recommendedName>
        <fullName evidence="1">DUF6671 domain-containing protein</fullName>
    </recommendedName>
</protein>